<organism evidence="1 2">
    <name type="scientific">Sphingomonas kyungheensis</name>
    <dbReference type="NCBI Taxonomy" id="1069987"/>
    <lineage>
        <taxon>Bacteria</taxon>
        <taxon>Pseudomonadati</taxon>
        <taxon>Pseudomonadota</taxon>
        <taxon>Alphaproteobacteria</taxon>
        <taxon>Sphingomonadales</taxon>
        <taxon>Sphingomonadaceae</taxon>
        <taxon>Sphingomonas</taxon>
    </lineage>
</organism>
<comment type="caution">
    <text evidence="1">The sequence shown here is derived from an EMBL/GenBank/DDBJ whole genome shotgun (WGS) entry which is preliminary data.</text>
</comment>
<proteinExistence type="predicted"/>
<evidence type="ECO:0000313" key="2">
    <source>
        <dbReference type="Proteomes" id="UP001367771"/>
    </source>
</evidence>
<gene>
    <name evidence="1" type="ORF">V8201_11460</name>
</gene>
<dbReference type="EMBL" id="JBBBDM010000004">
    <property type="protein sequence ID" value="MEI5687696.1"/>
    <property type="molecule type" value="Genomic_DNA"/>
</dbReference>
<keyword evidence="2" id="KW-1185">Reference proteome</keyword>
<sequence length="102" mass="10471">MRSLLFTLGAVSLALPASLALPVSQAEARHHYRHAHERGYHHVKRCRYSSGTTGLVAGGVGGALLGNSVLGHGALGTIGGAVGGAFAGRAIDRTVTAKNRCR</sequence>
<dbReference type="RefSeq" id="WP_037535221.1">
    <property type="nucleotide sequence ID" value="NZ_JBBBDM010000004.1"/>
</dbReference>
<accession>A0ABU8H409</accession>
<dbReference type="Proteomes" id="UP001367771">
    <property type="component" value="Unassembled WGS sequence"/>
</dbReference>
<evidence type="ECO:0000313" key="1">
    <source>
        <dbReference type="EMBL" id="MEI5687696.1"/>
    </source>
</evidence>
<evidence type="ECO:0008006" key="3">
    <source>
        <dbReference type="Google" id="ProtNLM"/>
    </source>
</evidence>
<protein>
    <recommendedName>
        <fullName evidence="3">17 kDa surface antigen</fullName>
    </recommendedName>
</protein>
<name>A0ABU8H409_9SPHN</name>
<reference evidence="1 2" key="1">
    <citation type="journal article" date="2013" name="Int. J. Syst. Evol. Microbiol.">
        <title>Sphingomonas kyungheensis sp. nov., a bacterium with ginsenoside-converting activity isolated from soil of a ginseng field.</title>
        <authorList>
            <person name="Son H.M."/>
            <person name="Yang J.E."/>
            <person name="Park Y."/>
            <person name="Han C.K."/>
            <person name="Kim S.G."/>
            <person name="Kook M."/>
            <person name="Yi T.H."/>
        </authorList>
    </citation>
    <scope>NUCLEOTIDE SEQUENCE [LARGE SCALE GENOMIC DNA]</scope>
    <source>
        <strain evidence="1 2">LMG 26582</strain>
    </source>
</reference>